<evidence type="ECO:0000256" key="2">
    <source>
        <dbReference type="PROSITE-ProRule" id="PRU00176"/>
    </source>
</evidence>
<dbReference type="GO" id="GO:0003723">
    <property type="term" value="F:RNA binding"/>
    <property type="evidence" value="ECO:0007669"/>
    <property type="project" value="UniProtKB-UniRule"/>
</dbReference>
<protein>
    <submittedName>
        <fullName evidence="5">Putative RNA-binding protein</fullName>
    </submittedName>
</protein>
<proteinExistence type="predicted"/>
<dbReference type="OrthoDB" id="6159137at2759"/>
<evidence type="ECO:0000313" key="5">
    <source>
        <dbReference type="EMBL" id="ORC88789.1"/>
    </source>
</evidence>
<evidence type="ECO:0000256" key="3">
    <source>
        <dbReference type="SAM" id="MobiDB-lite"/>
    </source>
</evidence>
<feature type="compositionally biased region" description="Low complexity" evidence="3">
    <location>
        <begin position="632"/>
        <end position="672"/>
    </location>
</feature>
<keyword evidence="6" id="KW-1185">Reference proteome</keyword>
<feature type="region of interest" description="Disordered" evidence="3">
    <location>
        <begin position="27"/>
        <end position="53"/>
    </location>
</feature>
<dbReference type="Gene3D" id="3.30.70.330">
    <property type="match status" value="2"/>
</dbReference>
<dbReference type="InterPro" id="IPR012677">
    <property type="entry name" value="Nucleotide-bd_a/b_plait_sf"/>
</dbReference>
<reference evidence="5 6" key="1">
    <citation type="submission" date="2017-03" db="EMBL/GenBank/DDBJ databases">
        <title>An alternative strategy for trypanosome survival in the mammalian bloodstream revealed through genome and transcriptome analysis of the ubiquitous bovine parasite Trypanosoma (Megatrypanum) theileri.</title>
        <authorList>
            <person name="Kelly S."/>
            <person name="Ivens A."/>
            <person name="Mott A."/>
            <person name="O'Neill E."/>
            <person name="Emms D."/>
            <person name="Macleod O."/>
            <person name="Voorheis P."/>
            <person name="Matthews J."/>
            <person name="Matthews K."/>
            <person name="Carrington M."/>
        </authorList>
    </citation>
    <scope>NUCLEOTIDE SEQUENCE [LARGE SCALE GENOMIC DNA]</scope>
    <source>
        <strain evidence="5">Edinburgh</strain>
    </source>
</reference>
<evidence type="ECO:0000256" key="1">
    <source>
        <dbReference type="ARBA" id="ARBA00022884"/>
    </source>
</evidence>
<evidence type="ECO:0000313" key="6">
    <source>
        <dbReference type="Proteomes" id="UP000192257"/>
    </source>
</evidence>
<organism evidence="5 6">
    <name type="scientific">Trypanosoma theileri</name>
    <dbReference type="NCBI Taxonomy" id="67003"/>
    <lineage>
        <taxon>Eukaryota</taxon>
        <taxon>Discoba</taxon>
        <taxon>Euglenozoa</taxon>
        <taxon>Kinetoplastea</taxon>
        <taxon>Metakinetoplastina</taxon>
        <taxon>Trypanosomatida</taxon>
        <taxon>Trypanosomatidae</taxon>
        <taxon>Trypanosoma</taxon>
    </lineage>
</organism>
<feature type="region of interest" description="Disordered" evidence="3">
    <location>
        <begin position="248"/>
        <end position="312"/>
    </location>
</feature>
<feature type="domain" description="RRM" evidence="4">
    <location>
        <begin position="320"/>
        <end position="398"/>
    </location>
</feature>
<feature type="compositionally biased region" description="Low complexity" evidence="3">
    <location>
        <begin position="713"/>
        <end position="742"/>
    </location>
</feature>
<feature type="region of interest" description="Disordered" evidence="3">
    <location>
        <begin position="608"/>
        <end position="746"/>
    </location>
</feature>
<feature type="region of interest" description="Disordered" evidence="3">
    <location>
        <begin position="81"/>
        <end position="106"/>
    </location>
</feature>
<feature type="compositionally biased region" description="Low complexity" evidence="3">
    <location>
        <begin position="608"/>
        <end position="624"/>
    </location>
</feature>
<dbReference type="InterPro" id="IPR052462">
    <property type="entry name" value="SLIRP/GR-RBP-like"/>
</dbReference>
<feature type="compositionally biased region" description="Low complexity" evidence="3">
    <location>
        <begin position="175"/>
        <end position="199"/>
    </location>
</feature>
<dbReference type="Pfam" id="PF00076">
    <property type="entry name" value="RRM_1"/>
    <property type="match status" value="2"/>
</dbReference>
<name>A0A1X0NX55_9TRYP</name>
<keyword evidence="1 2" id="KW-0694">RNA-binding</keyword>
<feature type="compositionally biased region" description="Basic residues" evidence="3">
    <location>
        <begin position="523"/>
        <end position="539"/>
    </location>
</feature>
<feature type="compositionally biased region" description="Pro residues" evidence="3">
    <location>
        <begin position="254"/>
        <end position="263"/>
    </location>
</feature>
<comment type="caution">
    <text evidence="5">The sequence shown here is derived from an EMBL/GenBank/DDBJ whole genome shotgun (WGS) entry which is preliminary data.</text>
</comment>
<dbReference type="RefSeq" id="XP_028882855.1">
    <property type="nucleotide sequence ID" value="XM_029025872.1"/>
</dbReference>
<sequence>MTHLSSGIVSAFNELTAAREEMHANNLVSGSSSKNSSSNISHQHPIMISGNKEEDYMTMETGGGLYMEGCMDFVIGTDDDDDDDNLQGNHVNMLNQHHSNNNNNNNKIDMSLDDNNMDGDVAFISTMALQTIGSDCVPLAYPNNNNNNRVKGEHVSGLISGMESTLNETQHQHRQSQSQQQQQQQQQQSSQPQQQQQSQNFSISMANGSTNSDPFIYSYTSWQNLPAPGCTNGEISPAVSITGEPLLVNNLQHAPPPPPPPPQQYFSGFSDGNMMDAAVLYSQQQQQQSQQQQQHRQHHHHHHQQQQQQQQYMDDAMIRSNLFVSGLHPSVTDVKLHELFQPYGRIESAKVMLDIHTGKSRGIAFVKFDNVNSAEQAVAALNNSVHLGETIAVRVAKPHAAYRPGAPTNKTFVRNVPLTVKKSDLAAHFSRYGDVIDVSIHSDTAQRATNKKRNVVFVTYTTKEAAARAAQETHTTMPFQDCEGIPLLAKVAEDSAHRIERLARRGAGRGGKSGDNCGGVPHHPLHNIPHHPHHSMHVPHKGMDPFASASISSSYPFPPTTAPPPTTTTVCVSPILTTDPYGTYTAPPATAFYATPFIPMPPSFNGGNNSTTSLHNNNNNHSSSPCNISVIGNGSSSSNILNSNNNNNNNNNNGNNHHSNNTNSNNNNNNNNNGGGGFAPILVLGPDAAPPPPPPMYTSYDGSLHSPAQHLGNSTTSSSNNNNNNNNNNTINTNNNNNNNANGSKLTDHISPLMMCPTRHAAMMAPTPTVMYYMSNGQMALGPPSHA</sequence>
<dbReference type="GeneID" id="39985652"/>
<dbReference type="SMART" id="SM00360">
    <property type="entry name" value="RRM"/>
    <property type="match status" value="2"/>
</dbReference>
<feature type="compositionally biased region" description="Low complexity" evidence="3">
    <location>
        <begin position="283"/>
        <end position="294"/>
    </location>
</feature>
<dbReference type="AlphaFoldDB" id="A0A1X0NX55"/>
<dbReference type="VEuPathDB" id="TriTrypDB:TM35_000152200"/>
<dbReference type="STRING" id="67003.A0A1X0NX55"/>
<dbReference type="PANTHER" id="PTHR48027">
    <property type="entry name" value="HETEROGENEOUS NUCLEAR RIBONUCLEOPROTEIN 87F-RELATED"/>
    <property type="match status" value="1"/>
</dbReference>
<feature type="domain" description="RRM" evidence="4">
    <location>
        <begin position="409"/>
        <end position="494"/>
    </location>
</feature>
<feature type="compositionally biased region" description="Polar residues" evidence="3">
    <location>
        <begin position="86"/>
        <end position="99"/>
    </location>
</feature>
<evidence type="ECO:0000259" key="4">
    <source>
        <dbReference type="PROSITE" id="PS50102"/>
    </source>
</evidence>
<feature type="compositionally biased region" description="Basic residues" evidence="3">
    <location>
        <begin position="295"/>
        <end position="304"/>
    </location>
</feature>
<dbReference type="InterPro" id="IPR000504">
    <property type="entry name" value="RRM_dom"/>
</dbReference>
<dbReference type="SUPFAM" id="SSF54928">
    <property type="entry name" value="RNA-binding domain, RBD"/>
    <property type="match status" value="1"/>
</dbReference>
<accession>A0A1X0NX55</accession>
<gene>
    <name evidence="5" type="ORF">TM35_000152200</name>
</gene>
<feature type="region of interest" description="Disordered" evidence="3">
    <location>
        <begin position="506"/>
        <end position="539"/>
    </location>
</feature>
<feature type="compositionally biased region" description="Gly residues" evidence="3">
    <location>
        <begin position="508"/>
        <end position="517"/>
    </location>
</feature>
<dbReference type="InterPro" id="IPR035979">
    <property type="entry name" value="RBD_domain_sf"/>
</dbReference>
<dbReference type="EMBL" id="NBCO01000015">
    <property type="protein sequence ID" value="ORC88789.1"/>
    <property type="molecule type" value="Genomic_DNA"/>
</dbReference>
<dbReference type="Proteomes" id="UP000192257">
    <property type="component" value="Unassembled WGS sequence"/>
</dbReference>
<dbReference type="CDD" id="cd00590">
    <property type="entry name" value="RRM_SF"/>
    <property type="match status" value="2"/>
</dbReference>
<feature type="region of interest" description="Disordered" evidence="3">
    <location>
        <begin position="165"/>
        <end position="208"/>
    </location>
</feature>
<feature type="compositionally biased region" description="Low complexity" evidence="3">
    <location>
        <begin position="27"/>
        <end position="41"/>
    </location>
</feature>
<dbReference type="PROSITE" id="PS50102">
    <property type="entry name" value="RRM"/>
    <property type="match status" value="2"/>
</dbReference>